<dbReference type="EMBL" id="MCGN01000002">
    <property type="protein sequence ID" value="ORZ01152.1"/>
    <property type="molecule type" value="Genomic_DNA"/>
</dbReference>
<dbReference type="InParanoid" id="A0A1X2HPC3"/>
<feature type="region of interest" description="Disordered" evidence="1">
    <location>
        <begin position="143"/>
        <end position="181"/>
    </location>
</feature>
<comment type="caution">
    <text evidence="3">The sequence shown here is derived from an EMBL/GenBank/DDBJ whole genome shotgun (WGS) entry which is preliminary data.</text>
</comment>
<reference evidence="3 4" key="1">
    <citation type="submission" date="2016-07" db="EMBL/GenBank/DDBJ databases">
        <title>Pervasive Adenine N6-methylation of Active Genes in Fungi.</title>
        <authorList>
            <consortium name="DOE Joint Genome Institute"/>
            <person name="Mondo S.J."/>
            <person name="Dannebaum R.O."/>
            <person name="Kuo R.C."/>
            <person name="Labutti K."/>
            <person name="Haridas S."/>
            <person name="Kuo A."/>
            <person name="Salamov A."/>
            <person name="Ahrendt S.R."/>
            <person name="Lipzen A."/>
            <person name="Sullivan W."/>
            <person name="Andreopoulos W.B."/>
            <person name="Clum A."/>
            <person name="Lindquist E."/>
            <person name="Daum C."/>
            <person name="Ramamoorthy G.K."/>
            <person name="Gryganskyi A."/>
            <person name="Culley D."/>
            <person name="Magnuson J.K."/>
            <person name="James T.Y."/>
            <person name="O'Malley M.A."/>
            <person name="Stajich J.E."/>
            <person name="Spatafora J.W."/>
            <person name="Visel A."/>
            <person name="Grigoriev I.V."/>
        </authorList>
    </citation>
    <scope>NUCLEOTIDE SEQUENCE [LARGE SCALE GENOMIC DNA]</scope>
    <source>
        <strain evidence="3 4">NRRL 2496</strain>
    </source>
</reference>
<organism evidence="3 4">
    <name type="scientific">Syncephalastrum racemosum</name>
    <name type="common">Filamentous fungus</name>
    <dbReference type="NCBI Taxonomy" id="13706"/>
    <lineage>
        <taxon>Eukaryota</taxon>
        <taxon>Fungi</taxon>
        <taxon>Fungi incertae sedis</taxon>
        <taxon>Mucoromycota</taxon>
        <taxon>Mucoromycotina</taxon>
        <taxon>Mucoromycetes</taxon>
        <taxon>Mucorales</taxon>
        <taxon>Syncephalastraceae</taxon>
        <taxon>Syncephalastrum</taxon>
    </lineage>
</organism>
<feature type="compositionally biased region" description="Pro residues" evidence="1">
    <location>
        <begin position="119"/>
        <end position="131"/>
    </location>
</feature>
<feature type="transmembrane region" description="Helical" evidence="2">
    <location>
        <begin position="79"/>
        <end position="101"/>
    </location>
</feature>
<accession>A0A1X2HPC3</accession>
<evidence type="ECO:0000256" key="2">
    <source>
        <dbReference type="SAM" id="Phobius"/>
    </source>
</evidence>
<dbReference type="AlphaFoldDB" id="A0A1X2HPC3"/>
<dbReference type="Proteomes" id="UP000242180">
    <property type="component" value="Unassembled WGS sequence"/>
</dbReference>
<sequence length="181" mass="20473">MLHYGHRATWLVVVVFLLDFFISIILFGVQNDAYEDWCLSVSHNVVDEHIVLSNGDTLSILPKPDYFNCKKLWEDEIKLAIAVFIFMAICYIYWALCLWSYAQKLLTVSREAAGVLARGPPPPPPPPPPMGMMPRPMGMMNLKPHRYGDRAPDEEQGGVAEGGNRSRQKSAAQWARDILRS</sequence>
<protein>
    <submittedName>
        <fullName evidence="3">Uncharacterized protein</fullName>
    </submittedName>
</protein>
<dbReference type="OrthoDB" id="2289866at2759"/>
<feature type="region of interest" description="Disordered" evidence="1">
    <location>
        <begin position="117"/>
        <end position="136"/>
    </location>
</feature>
<gene>
    <name evidence="3" type="ORF">BCR43DRAFT_486459</name>
</gene>
<keyword evidence="2" id="KW-0812">Transmembrane</keyword>
<evidence type="ECO:0000256" key="1">
    <source>
        <dbReference type="SAM" id="MobiDB-lite"/>
    </source>
</evidence>
<evidence type="ECO:0000313" key="3">
    <source>
        <dbReference type="EMBL" id="ORZ01152.1"/>
    </source>
</evidence>
<name>A0A1X2HPC3_SYNRA</name>
<keyword evidence="2" id="KW-1133">Transmembrane helix</keyword>
<keyword evidence="2" id="KW-0472">Membrane</keyword>
<evidence type="ECO:0000313" key="4">
    <source>
        <dbReference type="Proteomes" id="UP000242180"/>
    </source>
</evidence>
<keyword evidence="4" id="KW-1185">Reference proteome</keyword>
<feature type="transmembrane region" description="Helical" evidence="2">
    <location>
        <begin position="9"/>
        <end position="29"/>
    </location>
</feature>
<proteinExistence type="predicted"/>